<dbReference type="EMBL" id="JAMPLM010000039">
    <property type="protein sequence ID" value="MEP1061619.1"/>
    <property type="molecule type" value="Genomic_DNA"/>
</dbReference>
<evidence type="ECO:0000256" key="1">
    <source>
        <dbReference type="SAM" id="SignalP"/>
    </source>
</evidence>
<dbReference type="Pfam" id="PF06051">
    <property type="entry name" value="DUF928"/>
    <property type="match status" value="1"/>
</dbReference>
<feature type="chain" id="PRO_5045453219" evidence="1">
    <location>
        <begin position="32"/>
        <end position="261"/>
    </location>
</feature>
<dbReference type="InterPro" id="IPR010328">
    <property type="entry name" value="DUF928"/>
</dbReference>
<keyword evidence="3" id="KW-1185">Reference proteome</keyword>
<organism evidence="2 3">
    <name type="scientific">Stenomitos frigidus AS-A4</name>
    <dbReference type="NCBI Taxonomy" id="2933935"/>
    <lineage>
        <taxon>Bacteria</taxon>
        <taxon>Bacillati</taxon>
        <taxon>Cyanobacteriota</taxon>
        <taxon>Cyanophyceae</taxon>
        <taxon>Leptolyngbyales</taxon>
        <taxon>Leptolyngbyaceae</taxon>
        <taxon>Stenomitos</taxon>
    </lineage>
</organism>
<proteinExistence type="predicted"/>
<feature type="signal peptide" evidence="1">
    <location>
        <begin position="1"/>
        <end position="31"/>
    </location>
</feature>
<protein>
    <submittedName>
        <fullName evidence="2">DUF928 domain-containing protein</fullName>
    </submittedName>
</protein>
<comment type="caution">
    <text evidence="2">The sequence shown here is derived from an EMBL/GenBank/DDBJ whole genome shotgun (WGS) entry which is preliminary data.</text>
</comment>
<sequence>MTCKKSSRYQTILSLTLLMPCLTLFGLSAQATPAANQATIAPPSKISLKFKVPKRGAPTSTAGGASRGSCVTANKPPSKPALTALKPSTRLGLTVAERPSFFVYVPQSPARTAVFLLLSDDDTEVVYEATFALPSTAGVVRFDLPNNAPSLQVGKQYHWYITTVCNTTAGLSGSPTVEGWVERIVPDVTLTKALQKTLPGNRPNLYAEAGIWHETLTTLADLQQQYPQNTRLLQDWREVLQSVGLDAVAAAPLITANTMKP</sequence>
<dbReference type="Proteomes" id="UP001476950">
    <property type="component" value="Unassembled WGS sequence"/>
</dbReference>
<gene>
    <name evidence="2" type="ORF">NDI38_24780</name>
</gene>
<evidence type="ECO:0000313" key="2">
    <source>
        <dbReference type="EMBL" id="MEP1061619.1"/>
    </source>
</evidence>
<accession>A0ABV0KTP4</accession>
<evidence type="ECO:0000313" key="3">
    <source>
        <dbReference type="Proteomes" id="UP001476950"/>
    </source>
</evidence>
<dbReference type="RefSeq" id="WP_190446598.1">
    <property type="nucleotide sequence ID" value="NZ_JAMPLM010000039.1"/>
</dbReference>
<name>A0ABV0KTP4_9CYAN</name>
<reference evidence="2 3" key="1">
    <citation type="submission" date="2022-04" db="EMBL/GenBank/DDBJ databases">
        <title>Positive selection, recombination, and allopatry shape intraspecific diversity of widespread and dominant cyanobacteria.</title>
        <authorList>
            <person name="Wei J."/>
            <person name="Shu W."/>
            <person name="Hu C."/>
        </authorList>
    </citation>
    <scope>NUCLEOTIDE SEQUENCE [LARGE SCALE GENOMIC DNA]</scope>
    <source>
        <strain evidence="2 3">AS-A4</strain>
    </source>
</reference>
<keyword evidence="1" id="KW-0732">Signal</keyword>